<dbReference type="Proteomes" id="UP000826212">
    <property type="component" value="Chromosome"/>
</dbReference>
<protein>
    <submittedName>
        <fullName evidence="1">tRNA 2-selenouridine(34) synthase MnmH</fullName>
        <ecNumber evidence="1">2.5.1.-</ecNumber>
    </submittedName>
</protein>
<gene>
    <name evidence="1" type="primary">mnmH</name>
    <name evidence="1" type="ORF">K4L44_03585</name>
</gene>
<evidence type="ECO:0000313" key="1">
    <source>
        <dbReference type="EMBL" id="QZE14932.1"/>
    </source>
</evidence>
<organism evidence="1 2">
    <name type="scientific">Halosquirtibacter laminarini</name>
    <dbReference type="NCBI Taxonomy" id="3374600"/>
    <lineage>
        <taxon>Bacteria</taxon>
        <taxon>Pseudomonadati</taxon>
        <taxon>Bacteroidota</taxon>
        <taxon>Bacteroidia</taxon>
        <taxon>Marinilabiliales</taxon>
        <taxon>Prolixibacteraceae</taxon>
        <taxon>Halosquirtibacter</taxon>
    </lineage>
</organism>
<name>A0AC61NH17_9BACT</name>
<proteinExistence type="predicted"/>
<dbReference type="EC" id="2.5.1.-" evidence="1"/>
<accession>A0AC61NH17</accession>
<keyword evidence="1" id="KW-0808">Transferase</keyword>
<evidence type="ECO:0000313" key="2">
    <source>
        <dbReference type="Proteomes" id="UP000826212"/>
    </source>
</evidence>
<sequence length="349" mass="39989">MEILSAEEFLEKSERYPIVDVRSPAEFEEGHISQACNMALFDNDQRAVVGTLYKKQGKDTAVIKGLEYVGPKMAKWAKQAKKMAVDNIILIHCWRGGMRSQSMAWLFEKVGLKCYVLEGGYKAYRNHLLECVAKIPKMIVLEGFSGSGKTDILHSLDHKGCQVIDLEGLASHRGSAFGGIGLIPQPTTQQFQNDLFHQVRQLDPSRPVWVEGESKFIGKVFLPDPFWDRMNHCALLVVEMTRDYRIKQLVKDYAKLESEKMKSAINILVKRLGNKRRDEILEHYDTGRFDCVADLLLEYYDKTYEYSREHMKDKKHVITCALPDTSAEDHADILIQEIETKYDQIYGVC</sequence>
<dbReference type="EMBL" id="CP081303">
    <property type="protein sequence ID" value="QZE14932.1"/>
    <property type="molecule type" value="Genomic_DNA"/>
</dbReference>
<reference evidence="1" key="1">
    <citation type="submission" date="2021-08" db="EMBL/GenBank/DDBJ databases">
        <title>Novel anaerobic bacterium isolated from sea squirt in East Sea, Republic of Korea.</title>
        <authorList>
            <person name="Nguyen T.H."/>
            <person name="Li Z."/>
            <person name="Lee Y.-J."/>
            <person name="Ko J."/>
            <person name="Kim S.-G."/>
        </authorList>
    </citation>
    <scope>NUCLEOTIDE SEQUENCE</scope>
    <source>
        <strain evidence="1">KCTC 25031</strain>
    </source>
</reference>
<keyword evidence="2" id="KW-1185">Reference proteome</keyword>